<feature type="compositionally biased region" description="Low complexity" evidence="1">
    <location>
        <begin position="162"/>
        <end position="178"/>
    </location>
</feature>
<proteinExistence type="predicted"/>
<gene>
    <name evidence="2" type="ORF">GGX14DRAFT_407703</name>
</gene>
<accession>A0AAD6Y0C2</accession>
<dbReference type="Proteomes" id="UP001219525">
    <property type="component" value="Unassembled WGS sequence"/>
</dbReference>
<keyword evidence="3" id="KW-1185">Reference proteome</keyword>
<dbReference type="EMBL" id="JARJCW010000142">
    <property type="protein sequence ID" value="KAJ7190839.1"/>
    <property type="molecule type" value="Genomic_DNA"/>
</dbReference>
<dbReference type="AlphaFoldDB" id="A0AAD6Y0C2"/>
<sequence>MPDRRHLTCLPGRIGGWLAYQTSPETGVGAGRARSLCALDPAALRALTVARIYKAGGASPREKMYGLRRPSISTKAIVLLKSSGEFMAAGLWSVGGGTWSVGGDVGPQLIYMADEPLFSYLGRIRWGLRERSEVYEKEISHRLDCITGLRFSSSTPCQRQVGSEQQSGRAGRSGSGRQAGRRLGGGGQWVGGARAAIHAAATLMFRQN</sequence>
<protein>
    <submittedName>
        <fullName evidence="2">Uncharacterized protein</fullName>
    </submittedName>
</protein>
<evidence type="ECO:0000313" key="3">
    <source>
        <dbReference type="Proteomes" id="UP001219525"/>
    </source>
</evidence>
<comment type="caution">
    <text evidence="2">The sequence shown here is derived from an EMBL/GenBank/DDBJ whole genome shotgun (WGS) entry which is preliminary data.</text>
</comment>
<organism evidence="2 3">
    <name type="scientific">Mycena pura</name>
    <dbReference type="NCBI Taxonomy" id="153505"/>
    <lineage>
        <taxon>Eukaryota</taxon>
        <taxon>Fungi</taxon>
        <taxon>Dikarya</taxon>
        <taxon>Basidiomycota</taxon>
        <taxon>Agaricomycotina</taxon>
        <taxon>Agaricomycetes</taxon>
        <taxon>Agaricomycetidae</taxon>
        <taxon>Agaricales</taxon>
        <taxon>Marasmiineae</taxon>
        <taxon>Mycenaceae</taxon>
        <taxon>Mycena</taxon>
    </lineage>
</organism>
<name>A0AAD6Y0C2_9AGAR</name>
<evidence type="ECO:0000256" key="1">
    <source>
        <dbReference type="SAM" id="MobiDB-lite"/>
    </source>
</evidence>
<evidence type="ECO:0000313" key="2">
    <source>
        <dbReference type="EMBL" id="KAJ7190839.1"/>
    </source>
</evidence>
<feature type="region of interest" description="Disordered" evidence="1">
    <location>
        <begin position="154"/>
        <end position="187"/>
    </location>
</feature>
<reference evidence="2" key="1">
    <citation type="submission" date="2023-03" db="EMBL/GenBank/DDBJ databases">
        <title>Massive genome expansion in bonnet fungi (Mycena s.s.) driven by repeated elements and novel gene families across ecological guilds.</title>
        <authorList>
            <consortium name="Lawrence Berkeley National Laboratory"/>
            <person name="Harder C.B."/>
            <person name="Miyauchi S."/>
            <person name="Viragh M."/>
            <person name="Kuo A."/>
            <person name="Thoen E."/>
            <person name="Andreopoulos B."/>
            <person name="Lu D."/>
            <person name="Skrede I."/>
            <person name="Drula E."/>
            <person name="Henrissat B."/>
            <person name="Morin E."/>
            <person name="Kohler A."/>
            <person name="Barry K."/>
            <person name="LaButti K."/>
            <person name="Morin E."/>
            <person name="Salamov A."/>
            <person name="Lipzen A."/>
            <person name="Mereny Z."/>
            <person name="Hegedus B."/>
            <person name="Baldrian P."/>
            <person name="Stursova M."/>
            <person name="Weitz H."/>
            <person name="Taylor A."/>
            <person name="Grigoriev I.V."/>
            <person name="Nagy L.G."/>
            <person name="Martin F."/>
            <person name="Kauserud H."/>
        </authorList>
    </citation>
    <scope>NUCLEOTIDE SEQUENCE</scope>
    <source>
        <strain evidence="2">9144</strain>
    </source>
</reference>